<dbReference type="InterPro" id="IPR013098">
    <property type="entry name" value="Ig_I-set"/>
</dbReference>
<evidence type="ECO:0000313" key="11">
    <source>
        <dbReference type="Proteomes" id="UP000663829"/>
    </source>
</evidence>
<keyword evidence="6" id="KW-1133">Transmembrane helix</keyword>
<dbReference type="InterPro" id="IPR007110">
    <property type="entry name" value="Ig-like_dom"/>
</dbReference>
<dbReference type="SMART" id="SM00408">
    <property type="entry name" value="IGc2"/>
    <property type="match status" value="4"/>
</dbReference>
<dbReference type="InterPro" id="IPR036116">
    <property type="entry name" value="FN3_sf"/>
</dbReference>
<protein>
    <submittedName>
        <fullName evidence="9">Uncharacterized protein</fullName>
    </submittedName>
</protein>
<evidence type="ECO:0000313" key="9">
    <source>
        <dbReference type="EMBL" id="CAF0903869.1"/>
    </source>
</evidence>
<dbReference type="SUPFAM" id="SSF49265">
    <property type="entry name" value="Fibronectin type III"/>
    <property type="match status" value="1"/>
</dbReference>
<feature type="domain" description="Ig-like" evidence="7">
    <location>
        <begin position="389"/>
        <end position="481"/>
    </location>
</feature>
<keyword evidence="3 6" id="KW-0472">Membrane</keyword>
<keyword evidence="11" id="KW-1185">Reference proteome</keyword>
<dbReference type="InterPro" id="IPR036179">
    <property type="entry name" value="Ig-like_dom_sf"/>
</dbReference>
<dbReference type="PANTHER" id="PTHR46013">
    <property type="entry name" value="VASCULAR CELL ADHESION MOLECULE 1"/>
    <property type="match status" value="1"/>
</dbReference>
<evidence type="ECO:0000259" key="7">
    <source>
        <dbReference type="PROSITE" id="PS50835"/>
    </source>
</evidence>
<evidence type="ECO:0000256" key="6">
    <source>
        <dbReference type="SAM" id="Phobius"/>
    </source>
</evidence>
<feature type="non-terminal residue" evidence="9">
    <location>
        <position position="928"/>
    </location>
</feature>
<feature type="domain" description="Fibronectin type-III" evidence="8">
    <location>
        <begin position="490"/>
        <end position="574"/>
    </location>
</feature>
<evidence type="ECO:0000313" key="10">
    <source>
        <dbReference type="EMBL" id="CAF3686016.1"/>
    </source>
</evidence>
<sequence length="928" mass="103754">ILFPTNVLLSSVLSTRTITEKEGHEVVLSCRFDQLSDKDRVMWSKDGIVLSVNTEIKADKQRYEISGKYDLIINNITDNDSGKYLCQNFDQELSMIIILTVLTRPSEPELHQTNETLTEKAIVQFVCSVLGGNPSPTFSWYLNHNIINESLYTTYPNKKQSFGELRLPIERRYHGAQLSCQIDNKALDKPLTISTKLNVQYKPDVSLKNGQSIVTNGNIAIIENSLFSLECLVDSNPTPVEPIQWLKNGATLTDVTSPSLVLQTIKRTDEGEYTCIALNTIGKGQASVRIRIQYGPIVKLKGGDTIRENQRLSLECMTDAYPEVEEYQWFKNNILLYHYKHSTLIIDRVQKQDHGNYTCLAKNFLRSSDGSRIEMSQKDETRVIVEYAPIVTSLSFKIASDPMTDVMLQCQIDSYPESTINWIFNGTLIRTNNGKYVITQKKINNIIQSNLIVKNVQTPIDFGLYSCNALNKFGQNSTTIQLRSKDVPDAPVHLNVSNISYSSFILEWKPGFDGGSSQTFIVSLNGLLEKQTNETKVTITNLNHSELYIVRVRSQNTLGISREYAMIQVTTLQVPIRQEDLPLIEHPMLHIGQRTISYQLNDNLTLVANKALLCIKVEGQNGTIECKKITSASGVLRLEHELNGDLTRLSVAVCLENYENYCGKAYPVEIKREVSFNWIFVLIASVIVVFVLILFGLCIFCALQSRKRKRNTSRDTVASSISSAKPVIEPLSIGTESPKYFTHITHSPTRTEQQYLKASYSKIAEIQKLDKFSRKDDKSTNLVVTTAGGTSSGSGSSGSSSDPICNNNLSSLSGSDQLTVTDFYPISLTSTSTADSSYKPYYNPITVTTAASMINEPLGTSTFGNLTNSNGFQSYGFPLYTTANTNNNNNSQRLSQEIISKKYDLNDENESGYSTPSKTKKTVYEVVV</sequence>
<feature type="domain" description="Ig-like" evidence="7">
    <location>
        <begin position="296"/>
        <end position="376"/>
    </location>
</feature>
<dbReference type="PROSITE" id="PS50853">
    <property type="entry name" value="FN3"/>
    <property type="match status" value="1"/>
</dbReference>
<evidence type="ECO:0000256" key="5">
    <source>
        <dbReference type="SAM" id="MobiDB-lite"/>
    </source>
</evidence>
<dbReference type="InterPro" id="IPR013162">
    <property type="entry name" value="CD80_C2-set"/>
</dbReference>
<comment type="subcellular location">
    <subcellularLocation>
        <location evidence="1">Membrane</location>
        <topology evidence="1">Single-pass membrane protein</topology>
    </subcellularLocation>
</comment>
<feature type="domain" description="Ig-like" evidence="7">
    <location>
        <begin position="4"/>
        <end position="87"/>
    </location>
</feature>
<dbReference type="GO" id="GO:0016020">
    <property type="term" value="C:membrane"/>
    <property type="evidence" value="ECO:0007669"/>
    <property type="project" value="UniProtKB-SubCell"/>
</dbReference>
<organism evidence="9 11">
    <name type="scientific">Didymodactylos carnosus</name>
    <dbReference type="NCBI Taxonomy" id="1234261"/>
    <lineage>
        <taxon>Eukaryota</taxon>
        <taxon>Metazoa</taxon>
        <taxon>Spiralia</taxon>
        <taxon>Gnathifera</taxon>
        <taxon>Rotifera</taxon>
        <taxon>Eurotatoria</taxon>
        <taxon>Bdelloidea</taxon>
        <taxon>Philodinida</taxon>
        <taxon>Philodinidae</taxon>
        <taxon>Didymodactylos</taxon>
    </lineage>
</organism>
<dbReference type="InterPro" id="IPR013783">
    <property type="entry name" value="Ig-like_fold"/>
</dbReference>
<dbReference type="Proteomes" id="UP000663829">
    <property type="component" value="Unassembled WGS sequence"/>
</dbReference>
<dbReference type="SMART" id="SM00409">
    <property type="entry name" value="IG"/>
    <property type="match status" value="5"/>
</dbReference>
<dbReference type="EMBL" id="CAJOBC010001572">
    <property type="protein sequence ID" value="CAF3686016.1"/>
    <property type="molecule type" value="Genomic_DNA"/>
</dbReference>
<dbReference type="CDD" id="cd00063">
    <property type="entry name" value="FN3"/>
    <property type="match status" value="1"/>
</dbReference>
<dbReference type="Gene3D" id="2.60.40.10">
    <property type="entry name" value="Immunoglobulins"/>
    <property type="match status" value="6"/>
</dbReference>
<dbReference type="Pfam" id="PF00041">
    <property type="entry name" value="fn3"/>
    <property type="match status" value="1"/>
</dbReference>
<evidence type="ECO:0000259" key="8">
    <source>
        <dbReference type="PROSITE" id="PS50853"/>
    </source>
</evidence>
<reference evidence="9" key="1">
    <citation type="submission" date="2021-02" db="EMBL/GenBank/DDBJ databases">
        <authorList>
            <person name="Nowell W R."/>
        </authorList>
    </citation>
    <scope>NUCLEOTIDE SEQUENCE</scope>
</reference>
<dbReference type="Proteomes" id="UP000681722">
    <property type="component" value="Unassembled WGS sequence"/>
</dbReference>
<dbReference type="OrthoDB" id="6272054at2759"/>
<dbReference type="PROSITE" id="PS50835">
    <property type="entry name" value="IG_LIKE"/>
    <property type="match status" value="5"/>
</dbReference>
<keyword evidence="4" id="KW-1015">Disulfide bond</keyword>
<evidence type="ECO:0000256" key="2">
    <source>
        <dbReference type="ARBA" id="ARBA00022737"/>
    </source>
</evidence>
<feature type="region of interest" description="Disordered" evidence="5">
    <location>
        <begin position="783"/>
        <end position="802"/>
    </location>
</feature>
<accession>A0A813ZTC2</accession>
<dbReference type="InterPro" id="IPR003961">
    <property type="entry name" value="FN3_dom"/>
</dbReference>
<evidence type="ECO:0000256" key="3">
    <source>
        <dbReference type="ARBA" id="ARBA00023136"/>
    </source>
</evidence>
<dbReference type="EMBL" id="CAJNOQ010001571">
    <property type="protein sequence ID" value="CAF0903869.1"/>
    <property type="molecule type" value="Genomic_DNA"/>
</dbReference>
<dbReference type="Pfam" id="PF13927">
    <property type="entry name" value="Ig_3"/>
    <property type="match status" value="3"/>
</dbReference>
<feature type="domain" description="Ig-like" evidence="7">
    <location>
        <begin position="108"/>
        <end position="194"/>
    </location>
</feature>
<dbReference type="SUPFAM" id="SSF48726">
    <property type="entry name" value="Immunoglobulin"/>
    <property type="match status" value="4"/>
</dbReference>
<dbReference type="InterPro" id="IPR003599">
    <property type="entry name" value="Ig_sub"/>
</dbReference>
<feature type="transmembrane region" description="Helical" evidence="6">
    <location>
        <begin position="678"/>
        <end position="703"/>
    </location>
</feature>
<evidence type="ECO:0000256" key="1">
    <source>
        <dbReference type="ARBA" id="ARBA00004167"/>
    </source>
</evidence>
<keyword evidence="6" id="KW-0812">Transmembrane</keyword>
<dbReference type="AlphaFoldDB" id="A0A813ZTC2"/>
<dbReference type="Pfam" id="PF07679">
    <property type="entry name" value="I-set"/>
    <property type="match status" value="1"/>
</dbReference>
<dbReference type="CDD" id="cd00096">
    <property type="entry name" value="Ig"/>
    <property type="match status" value="2"/>
</dbReference>
<dbReference type="PANTHER" id="PTHR46013:SF7">
    <property type="entry name" value="IG-LIKE DOMAIN-CONTAINING PROTEIN"/>
    <property type="match status" value="1"/>
</dbReference>
<proteinExistence type="predicted"/>
<comment type="caution">
    <text evidence="9">The sequence shown here is derived from an EMBL/GenBank/DDBJ whole genome shotgun (WGS) entry which is preliminary data.</text>
</comment>
<dbReference type="SMART" id="SM00060">
    <property type="entry name" value="FN3"/>
    <property type="match status" value="1"/>
</dbReference>
<evidence type="ECO:0000256" key="4">
    <source>
        <dbReference type="ARBA" id="ARBA00023157"/>
    </source>
</evidence>
<feature type="domain" description="Ig-like" evidence="7">
    <location>
        <begin position="203"/>
        <end position="291"/>
    </location>
</feature>
<dbReference type="Pfam" id="PF08205">
    <property type="entry name" value="C2-set_2"/>
    <property type="match status" value="1"/>
</dbReference>
<dbReference type="InterPro" id="IPR003598">
    <property type="entry name" value="Ig_sub2"/>
</dbReference>
<gene>
    <name evidence="9" type="ORF">GPM918_LOCUS8783</name>
    <name evidence="10" type="ORF">SRO942_LOCUS8788</name>
</gene>
<keyword evidence="2" id="KW-0677">Repeat</keyword>
<name>A0A813ZTC2_9BILA</name>